<dbReference type="AlphaFoldDB" id="A0AAU7VR37"/>
<accession>A0AAU7VR37</accession>
<sequence>MEEAVKYKLNVSPDKLKAYLELKNPGIDLAEEELNEIIDEIKGQKFYNFDEVKVKEEISVATGLEKILIGQGKPPENGKNGYLKFLIEEKKDKNPAVLEDGSVDFYNLNLITNIEKDTPIAEVIPATEGVVGYNVFGEEIPPVHGKEAKIPNGKNISYNPDDRLIYSQVDGRLSLVDGNINVFEVLEINGDVDFSSGNIDFIGTVVVNGSVRDGFEVKAQGDITVNGIVDSSKVFCEGNLTVSGGIQGRNKGIIEAKGIVATRYIENCTVSSKSIIVKDAIMHSNVYAKEKVTVLEGKGLIVGGVIRAGKQISSKVIGSNLATKTSIEVGVDPKLREKCTELTDTLQEKKSSLKKSQQALKLLNAKQQTPDGLSNEQEQLYKKFQSTVTFLRREVDELTEKYNEVATKLKASKGVVEAKEKVFPGVKIIIGSKSRTVSDTSSSSTFYLGHDGEVSVK</sequence>
<evidence type="ECO:0000256" key="1">
    <source>
        <dbReference type="SAM" id="Coils"/>
    </source>
</evidence>
<feature type="domain" description="Flagellar Assembly Protein A N-terminal region" evidence="2">
    <location>
        <begin position="8"/>
        <end position="177"/>
    </location>
</feature>
<dbReference type="RefSeq" id="WP_350344977.1">
    <property type="nucleotide sequence ID" value="NZ_CP158367.1"/>
</dbReference>
<name>A0AAU7VR37_9FIRM</name>
<dbReference type="InterPro" id="IPR046865">
    <property type="entry name" value="FapA_b_solenoid"/>
</dbReference>
<evidence type="ECO:0000313" key="3">
    <source>
        <dbReference type="EMBL" id="XBX76243.1"/>
    </source>
</evidence>
<proteinExistence type="predicted"/>
<feature type="coiled-coil region" evidence="1">
    <location>
        <begin position="346"/>
        <end position="408"/>
    </location>
</feature>
<reference evidence="3" key="2">
    <citation type="submission" date="2024-06" db="EMBL/GenBank/DDBJ databases">
        <authorList>
            <person name="Petrova K.O."/>
            <person name="Toshchakov S.V."/>
            <person name="Boltjanskaja Y.V."/>
            <person name="Kevbrin V."/>
        </authorList>
    </citation>
    <scope>NUCLEOTIDE SEQUENCE</scope>
    <source>
        <strain evidence="3">Z-910T</strain>
    </source>
</reference>
<gene>
    <name evidence="3" type="ORF">PRVXT_001425</name>
</gene>
<keyword evidence="1" id="KW-0175">Coiled coil</keyword>
<organism evidence="3">
    <name type="scientific">Proteinivorax tanatarense</name>
    <dbReference type="NCBI Taxonomy" id="1260629"/>
    <lineage>
        <taxon>Bacteria</taxon>
        <taxon>Bacillati</taxon>
        <taxon>Bacillota</taxon>
        <taxon>Clostridia</taxon>
        <taxon>Eubacteriales</taxon>
        <taxon>Proteinivoracaceae</taxon>
        <taxon>Proteinivorax</taxon>
    </lineage>
</organism>
<evidence type="ECO:0000259" key="2">
    <source>
        <dbReference type="Pfam" id="PF20250"/>
    </source>
</evidence>
<dbReference type="EMBL" id="CP158367">
    <property type="protein sequence ID" value="XBX76243.1"/>
    <property type="molecule type" value="Genomic_DNA"/>
</dbReference>
<reference evidence="3" key="1">
    <citation type="journal article" date="2013" name="Extremophiles">
        <title>Proteinivorax tanatarense gen. nov., sp. nov., an anaerobic, haloalkaliphilic, proteolytic bacterium isolated from a decaying algal bloom, and proposal of Proteinivoraceae fam. nov.</title>
        <authorList>
            <person name="Kevbrin V."/>
            <person name="Boltyanskaya Y."/>
            <person name="Zhilina T."/>
            <person name="Kolganova T."/>
            <person name="Lavrentjeva E."/>
            <person name="Kuznetsov B."/>
        </authorList>
    </citation>
    <scope>NUCLEOTIDE SEQUENCE</scope>
    <source>
        <strain evidence="3">Z-910T</strain>
    </source>
</reference>
<dbReference type="InterPro" id="IPR005646">
    <property type="entry name" value="FapA"/>
</dbReference>
<protein>
    <submittedName>
        <fullName evidence="3">FapA family protein</fullName>
    </submittedName>
</protein>
<dbReference type="PANTHER" id="PTHR38032">
    <property type="entry name" value="POLYMERASE-RELATED"/>
    <property type="match status" value="1"/>
</dbReference>
<dbReference type="InterPro" id="IPR046866">
    <property type="entry name" value="FapA_N"/>
</dbReference>
<dbReference type="PANTHER" id="PTHR38032:SF1">
    <property type="entry name" value="RNA-BINDING PROTEIN KHPB N-TERMINAL DOMAIN-CONTAINING PROTEIN"/>
    <property type="match status" value="1"/>
</dbReference>
<dbReference type="Pfam" id="PF20250">
    <property type="entry name" value="FapA_N"/>
    <property type="match status" value="1"/>
</dbReference>
<dbReference type="Pfam" id="PF03961">
    <property type="entry name" value="FapA"/>
    <property type="match status" value="1"/>
</dbReference>